<proteinExistence type="predicted"/>
<evidence type="ECO:0000313" key="2">
    <source>
        <dbReference type="EMBL" id="QMW22905.1"/>
    </source>
</evidence>
<evidence type="ECO:0000313" key="3">
    <source>
        <dbReference type="Proteomes" id="UP000515292"/>
    </source>
</evidence>
<accession>A0A7G5IHR3</accession>
<dbReference type="Proteomes" id="UP000515292">
    <property type="component" value="Chromosome"/>
</dbReference>
<name>A0A7G5IHR3_9SPHN</name>
<sequence length="81" mass="8392">MQRIRAGLTGLGLVFLVVLVASILISPSKTVVPAKAPGEPLAVLGVAPSQPDTPVEVSPPPKQPVRMEQPQPTPPPALTEI</sequence>
<dbReference type="RefSeq" id="WP_182296235.1">
    <property type="nucleotide sequence ID" value="NZ_CP059851.1"/>
</dbReference>
<evidence type="ECO:0000256" key="1">
    <source>
        <dbReference type="SAM" id="MobiDB-lite"/>
    </source>
</evidence>
<dbReference type="EMBL" id="CP059851">
    <property type="protein sequence ID" value="QMW22905.1"/>
    <property type="molecule type" value="Genomic_DNA"/>
</dbReference>
<protein>
    <submittedName>
        <fullName evidence="2">Uncharacterized protein</fullName>
    </submittedName>
</protein>
<keyword evidence="3" id="KW-1185">Reference proteome</keyword>
<dbReference type="AlphaFoldDB" id="A0A7G5IHR3"/>
<dbReference type="KEGG" id="sand:H3309_16685"/>
<organism evidence="2 3">
    <name type="scientific">Sandaracinobacteroides saxicola</name>
    <dbReference type="NCBI Taxonomy" id="2759707"/>
    <lineage>
        <taxon>Bacteria</taxon>
        <taxon>Pseudomonadati</taxon>
        <taxon>Pseudomonadota</taxon>
        <taxon>Alphaproteobacteria</taxon>
        <taxon>Sphingomonadales</taxon>
        <taxon>Sphingosinicellaceae</taxon>
        <taxon>Sandaracinobacteroides</taxon>
    </lineage>
</organism>
<reference evidence="2 3" key="1">
    <citation type="submission" date="2020-07" db="EMBL/GenBank/DDBJ databases">
        <title>Complete genome sequence for Sandaracinobacter sp. M6.</title>
        <authorList>
            <person name="Tang Y."/>
            <person name="Liu Q."/>
            <person name="Guo Z."/>
            <person name="Lei P."/>
            <person name="Huang B."/>
        </authorList>
    </citation>
    <scope>NUCLEOTIDE SEQUENCE [LARGE SCALE GENOMIC DNA]</scope>
    <source>
        <strain evidence="2 3">M6</strain>
    </source>
</reference>
<feature type="compositionally biased region" description="Pro residues" evidence="1">
    <location>
        <begin position="71"/>
        <end position="81"/>
    </location>
</feature>
<feature type="region of interest" description="Disordered" evidence="1">
    <location>
        <begin position="45"/>
        <end position="81"/>
    </location>
</feature>
<gene>
    <name evidence="2" type="ORF">H3309_16685</name>
</gene>